<keyword evidence="1" id="KW-0175">Coiled coil</keyword>
<dbReference type="PANTHER" id="PTHR31371">
    <property type="entry name" value="BNAC09G50660D PROTEIN"/>
    <property type="match status" value="1"/>
</dbReference>
<dbReference type="InterPro" id="IPR007700">
    <property type="entry name" value="DUF668"/>
</dbReference>
<dbReference type="InterPro" id="IPR010569">
    <property type="entry name" value="Myotubularin-like_Pase_dom"/>
</dbReference>
<proteinExistence type="predicted"/>
<feature type="region of interest" description="Disordered" evidence="2">
    <location>
        <begin position="1148"/>
        <end position="1173"/>
    </location>
</feature>
<feature type="region of interest" description="Disordered" evidence="2">
    <location>
        <begin position="397"/>
        <end position="419"/>
    </location>
</feature>
<dbReference type="InterPro" id="IPR029021">
    <property type="entry name" value="Prot-tyrosine_phosphatase-like"/>
</dbReference>
<dbReference type="Pfam" id="PF05003">
    <property type="entry name" value="DUF668"/>
    <property type="match status" value="1"/>
</dbReference>
<accession>A0AAD6MDT7</accession>
<reference evidence="4" key="1">
    <citation type="journal article" date="2023" name="Mol. Ecol. Resour.">
        <title>Chromosome-level genome assembly of a triploid poplar Populus alba 'Berolinensis'.</title>
        <authorList>
            <person name="Chen S."/>
            <person name="Yu Y."/>
            <person name="Wang X."/>
            <person name="Wang S."/>
            <person name="Zhang T."/>
            <person name="Zhou Y."/>
            <person name="He R."/>
            <person name="Meng N."/>
            <person name="Wang Y."/>
            <person name="Liu W."/>
            <person name="Liu Z."/>
            <person name="Liu J."/>
            <person name="Guo Q."/>
            <person name="Huang H."/>
            <person name="Sederoff R.R."/>
            <person name="Wang G."/>
            <person name="Qu G."/>
            <person name="Chen S."/>
        </authorList>
    </citation>
    <scope>NUCLEOTIDE SEQUENCE</scope>
    <source>
        <strain evidence="4">SC-2020</strain>
    </source>
</reference>
<dbReference type="InterPro" id="IPR011993">
    <property type="entry name" value="PH-like_dom_sf"/>
</dbReference>
<dbReference type="CDD" id="cd14507">
    <property type="entry name" value="PTP-MTM-like"/>
    <property type="match status" value="1"/>
</dbReference>
<evidence type="ECO:0000259" key="3">
    <source>
        <dbReference type="PROSITE" id="PS51339"/>
    </source>
</evidence>
<dbReference type="PROSITE" id="PS00383">
    <property type="entry name" value="TYR_PHOSPHATASE_1"/>
    <property type="match status" value="1"/>
</dbReference>
<dbReference type="GO" id="GO:0045927">
    <property type="term" value="P:positive regulation of growth"/>
    <property type="evidence" value="ECO:0007669"/>
    <property type="project" value="InterPro"/>
</dbReference>
<dbReference type="InterPro" id="IPR021864">
    <property type="entry name" value="DUF3475"/>
</dbReference>
<dbReference type="SUPFAM" id="SSF52799">
    <property type="entry name" value="(Phosphotyrosine protein) phosphatases II"/>
    <property type="match status" value="1"/>
</dbReference>
<protein>
    <submittedName>
        <fullName evidence="4">Phosphatidylinositol-3-phosphatase myotubularin-2</fullName>
    </submittedName>
</protein>
<evidence type="ECO:0000313" key="4">
    <source>
        <dbReference type="EMBL" id="KAJ6983502.1"/>
    </source>
</evidence>
<dbReference type="PANTHER" id="PTHR31371:SF20">
    <property type="entry name" value="OS12G0146500 PROTEIN"/>
    <property type="match status" value="1"/>
</dbReference>
<dbReference type="SUPFAM" id="SSF50729">
    <property type="entry name" value="PH domain-like"/>
    <property type="match status" value="1"/>
</dbReference>
<evidence type="ECO:0000256" key="1">
    <source>
        <dbReference type="SAM" id="Coils"/>
    </source>
</evidence>
<comment type="caution">
    <text evidence="4">The sequence shown here is derived from an EMBL/GenBank/DDBJ whole genome shotgun (WGS) entry which is preliminary data.</text>
</comment>
<gene>
    <name evidence="4" type="ORF">NC653_026345</name>
</gene>
<dbReference type="Pfam" id="PF06602">
    <property type="entry name" value="Myotub-related"/>
    <property type="match status" value="1"/>
</dbReference>
<dbReference type="Proteomes" id="UP001164929">
    <property type="component" value="Chromosome 10"/>
</dbReference>
<sequence>MVAETWFRGLWKISQKHEPGPQKAVVGVLAFEVTSLMSKLVHLWQSLSDKQVARLREEIANSEGIKKLIAEDDDFIGRLICLEMMESMVHVAKPVARLGSKCSDPSLKGFEHLFDEMIKIHADPYGWGFTCKKMDKKVKKMERFISVNATLYQEIEMLADLEQTVRRMKGSNPQPDNLLDYQKKLVWKQQEVKNLREISLWNRTYDYTVRLLVRSLFTIYSRISHVFGINQTAYSGQSKALNSDYIYQSQSVSASLQSSVHPSEDSTLPRFSSGPLGKFTANSGPISKSNKNNSYSGPLGCSITKSGPISGKNRNVNFFSGPLGGATTKSGPISGIAKAGKKFWRAPQSPAFLGRKPPSKPNRLTQVGPFKGCMVASNTSPVANCYLNSSDVHSRTLNGAKESNADNLPPGSASHTGPSIFSSQRKLLQALPGTLGGAALALHYANVIVVIEKLAASPHLIGHDARDDLYNMLPASVRTALRERLKPYSKSLCSSVYDTVLAGEWTEAMASILEWLAPLAHNMIRWQSERSYEQQTFVSRTNVLLVQTLYFANQEKTEAAITELLVGLNYIWRFGRGLNAQALQEDASSIMFDEYLEVESKYAQTSTSLSTTLSTTRILAFLTAHRMSASRRSTSLSDSSAEIERMESTGSWDDALDWFKLEVQHPASRSVSHHANYKCLLEAERAVVEGHGVVLINTDEAGTLIVTNLRLIFLVSEVFSPFLYSMKSEGTENIIALGTIPLATIEKFSKMVVKNQSAPRQSEKTPSQRLLQVIGRDMRIIVFGFRPKTKQRRAIYDGLLRCTKPSRPWDLYAFSCGPSKFTNANPKVRLLNECFRLLGKGFHSASIDMIDKGSYTLSNELWRISNVNSNYIMCPSYPFALIVPKSISDEEVVHASSFRSKGRLPVVSWCHPGTGAVLARSSQPLVGLMMNMRSNTDEKLVAALCSQLGGDKKGRRKLYIADARPRKNALANVAMGGGSESPSHYFQSEVVFFGIDNIHAMRESLSRLRDYLDTHGSTSSDGKLSLLRHGGWTWGGGNLSSMSASVATLGDSGWLIHVQSVLAGSAWIAARVALESASVLVHCSDGWDRTSQLISLANLLLDPYYRTFTGFQALIEKDWLAFGHPFEERMGMPTVSGCSDKPLDLSRQSSVGSFPSSPMRQSSGSFAPQAPSSSHAQNQYSPIFLQWIDCVSQLLRMYPFAFEFSSAFLVDLLDSVLSCRFGNFFCNSEKERQLVGVSESCGCLWAYLADLRSSEGRSHVHYNLFYSPLKHNGPLLPPAAALAPTLWPQFHLRWACPSEAEAGELEAQCRIMSLKFSELQKAKEGAEKKAKETTNAMESLSAELQNEKRLSSSAMALAKRASKESAAIKRAIQSLGCKVHFAGGGDTTVDIETNPMGITQESVFSHSKRESDGIVQHQYSSDLSISISAVTDDVVSNNPLDRVCDAICPSRSRDGGCRWPEAGCAQLCSQFIGVKANYDAIDSLSIYETYFDTREEGK</sequence>
<dbReference type="PROSITE" id="PS51339">
    <property type="entry name" value="PPASE_MYOTUBULARIN"/>
    <property type="match status" value="1"/>
</dbReference>
<dbReference type="GO" id="GO:0016787">
    <property type="term" value="F:hydrolase activity"/>
    <property type="evidence" value="ECO:0007669"/>
    <property type="project" value="UniProtKB-ARBA"/>
</dbReference>
<feature type="coiled-coil region" evidence="1">
    <location>
        <begin position="1316"/>
        <end position="1350"/>
    </location>
</feature>
<keyword evidence="5" id="KW-1185">Reference proteome</keyword>
<evidence type="ECO:0000313" key="5">
    <source>
        <dbReference type="Proteomes" id="UP001164929"/>
    </source>
</evidence>
<evidence type="ECO:0000256" key="2">
    <source>
        <dbReference type="SAM" id="MobiDB-lite"/>
    </source>
</evidence>
<dbReference type="EMBL" id="JAQIZT010000010">
    <property type="protein sequence ID" value="KAJ6983502.1"/>
    <property type="molecule type" value="Genomic_DNA"/>
</dbReference>
<dbReference type="InterPro" id="IPR016130">
    <property type="entry name" value="Tyr_Pase_AS"/>
</dbReference>
<feature type="domain" description="Myotubularin phosphatase" evidence="3">
    <location>
        <begin position="839"/>
        <end position="1291"/>
    </location>
</feature>
<organism evidence="4 5">
    <name type="scientific">Populus alba x Populus x berolinensis</name>
    <dbReference type="NCBI Taxonomy" id="444605"/>
    <lineage>
        <taxon>Eukaryota</taxon>
        <taxon>Viridiplantae</taxon>
        <taxon>Streptophyta</taxon>
        <taxon>Embryophyta</taxon>
        <taxon>Tracheophyta</taxon>
        <taxon>Spermatophyta</taxon>
        <taxon>Magnoliopsida</taxon>
        <taxon>eudicotyledons</taxon>
        <taxon>Gunneridae</taxon>
        <taxon>Pentapetalae</taxon>
        <taxon>rosids</taxon>
        <taxon>fabids</taxon>
        <taxon>Malpighiales</taxon>
        <taxon>Salicaceae</taxon>
        <taxon>Saliceae</taxon>
        <taxon>Populus</taxon>
    </lineage>
</organism>
<dbReference type="Gene3D" id="2.30.29.30">
    <property type="entry name" value="Pleckstrin-homology domain (PH domain)/Phosphotyrosine-binding domain (PTB)"/>
    <property type="match status" value="1"/>
</dbReference>
<dbReference type="Pfam" id="PF11961">
    <property type="entry name" value="DUF3475"/>
    <property type="match status" value="1"/>
</dbReference>
<name>A0AAD6MDT7_9ROSI</name>